<proteinExistence type="predicted"/>
<evidence type="ECO:0000313" key="1">
    <source>
        <dbReference type="Proteomes" id="UP000887565"/>
    </source>
</evidence>
<organism evidence="1 2">
    <name type="scientific">Romanomermis culicivorax</name>
    <name type="common">Nematode worm</name>
    <dbReference type="NCBI Taxonomy" id="13658"/>
    <lineage>
        <taxon>Eukaryota</taxon>
        <taxon>Metazoa</taxon>
        <taxon>Ecdysozoa</taxon>
        <taxon>Nematoda</taxon>
        <taxon>Enoplea</taxon>
        <taxon>Dorylaimia</taxon>
        <taxon>Mermithida</taxon>
        <taxon>Mermithoidea</taxon>
        <taxon>Mermithidae</taxon>
        <taxon>Romanomermis</taxon>
    </lineage>
</organism>
<protein>
    <submittedName>
        <fullName evidence="2">Uncharacterized protein</fullName>
    </submittedName>
</protein>
<dbReference type="WBParaSite" id="nRc.2.0.1.t35465-RA">
    <property type="protein sequence ID" value="nRc.2.0.1.t35465-RA"/>
    <property type="gene ID" value="nRc.2.0.1.g35465"/>
</dbReference>
<keyword evidence="1" id="KW-1185">Reference proteome</keyword>
<dbReference type="SUPFAM" id="SSF51905">
    <property type="entry name" value="FAD/NAD(P)-binding domain"/>
    <property type="match status" value="1"/>
</dbReference>
<dbReference type="Gene3D" id="3.50.50.60">
    <property type="entry name" value="FAD/NAD(P)-binding domain"/>
    <property type="match status" value="1"/>
</dbReference>
<name>A0A915KAT5_ROMCU</name>
<dbReference type="GO" id="GO:0016491">
    <property type="term" value="F:oxidoreductase activity"/>
    <property type="evidence" value="ECO:0007669"/>
    <property type="project" value="TreeGrafter"/>
</dbReference>
<dbReference type="InterPro" id="IPR050281">
    <property type="entry name" value="Flavin_monoamine_oxidase"/>
</dbReference>
<dbReference type="PANTHER" id="PTHR10742">
    <property type="entry name" value="FLAVIN MONOAMINE OXIDASE"/>
    <property type="match status" value="1"/>
</dbReference>
<sequence>MPLHTPYCAESDFCVCWMESQRRGLRDRKEASVAVIGAGFAGLSVADQLINRYGFKNVTVYEALDRIGGRAHSVRFGEFDRICGG</sequence>
<dbReference type="Proteomes" id="UP000887565">
    <property type="component" value="Unplaced"/>
</dbReference>
<dbReference type="OMA" id="CVCWMES"/>
<dbReference type="AlphaFoldDB" id="A0A915KAT5"/>
<dbReference type="Pfam" id="PF13450">
    <property type="entry name" value="NAD_binding_8"/>
    <property type="match status" value="1"/>
</dbReference>
<evidence type="ECO:0000313" key="2">
    <source>
        <dbReference type="WBParaSite" id="nRc.2.0.1.t35465-RA"/>
    </source>
</evidence>
<reference evidence="2" key="1">
    <citation type="submission" date="2022-11" db="UniProtKB">
        <authorList>
            <consortium name="WormBaseParasite"/>
        </authorList>
    </citation>
    <scope>IDENTIFICATION</scope>
</reference>
<accession>A0A915KAT5</accession>
<dbReference type="PRINTS" id="PR00419">
    <property type="entry name" value="ADXRDTASE"/>
</dbReference>
<dbReference type="PANTHER" id="PTHR10742:SF410">
    <property type="entry name" value="LYSINE-SPECIFIC HISTONE DEMETHYLASE 2"/>
    <property type="match status" value="1"/>
</dbReference>
<dbReference type="InterPro" id="IPR036188">
    <property type="entry name" value="FAD/NAD-bd_sf"/>
</dbReference>